<dbReference type="GO" id="GO:0016491">
    <property type="term" value="F:oxidoreductase activity"/>
    <property type="evidence" value="ECO:0007669"/>
    <property type="project" value="InterPro"/>
</dbReference>
<name>A0A0S6U9X4_NEOTH</name>
<evidence type="ECO:0000259" key="1">
    <source>
        <dbReference type="Pfam" id="PF00881"/>
    </source>
</evidence>
<dbReference type="AlphaFoldDB" id="A0A0S6U9X4"/>
<dbReference type="InterPro" id="IPR029479">
    <property type="entry name" value="Nitroreductase"/>
</dbReference>
<gene>
    <name evidence="2" type="ORF">MTY_0301</name>
</gene>
<reference evidence="2" key="1">
    <citation type="journal article" date="2014" name="Gene">
        <title>Genome-guided analysis of transformation efficiency and carbon dioxide assimilation by Moorella thermoacetica Y72.</title>
        <authorList>
            <person name="Tsukahara K."/>
            <person name="Kita A."/>
            <person name="Nakashimada Y."/>
            <person name="Hoshino T."/>
            <person name="Murakami K."/>
        </authorList>
    </citation>
    <scope>NUCLEOTIDE SEQUENCE [LARGE SCALE GENOMIC DNA]</scope>
    <source>
        <strain evidence="2">Y72</strain>
    </source>
</reference>
<dbReference type="RefSeq" id="WP_236713200.1">
    <property type="nucleotide sequence ID" value="NZ_DF238840.1"/>
</dbReference>
<evidence type="ECO:0000313" key="2">
    <source>
        <dbReference type="EMBL" id="GAF24973.1"/>
    </source>
</evidence>
<accession>A0A0S6U9X4</accession>
<dbReference type="InterPro" id="IPR050627">
    <property type="entry name" value="Nitroreductase/BluB"/>
</dbReference>
<dbReference type="SUPFAM" id="SSF55469">
    <property type="entry name" value="FMN-dependent nitroreductase-like"/>
    <property type="match status" value="1"/>
</dbReference>
<organism evidence="2">
    <name type="scientific">Moorella thermoacetica Y72</name>
    <dbReference type="NCBI Taxonomy" id="1325331"/>
    <lineage>
        <taxon>Bacteria</taxon>
        <taxon>Bacillati</taxon>
        <taxon>Bacillota</taxon>
        <taxon>Clostridia</taxon>
        <taxon>Neomoorellales</taxon>
        <taxon>Neomoorellaceae</taxon>
        <taxon>Neomoorella</taxon>
    </lineage>
</organism>
<feature type="domain" description="Nitroreductase" evidence="1">
    <location>
        <begin position="10"/>
        <end position="171"/>
    </location>
</feature>
<proteinExistence type="predicted"/>
<dbReference type="Gene3D" id="3.40.109.10">
    <property type="entry name" value="NADH Oxidase"/>
    <property type="match status" value="1"/>
</dbReference>
<dbReference type="Pfam" id="PF00881">
    <property type="entry name" value="Nitroreductase"/>
    <property type="match status" value="1"/>
</dbReference>
<dbReference type="PANTHER" id="PTHR23026:SF123">
    <property type="entry name" value="NAD(P)H NITROREDUCTASE RV3131-RELATED"/>
    <property type="match status" value="1"/>
</dbReference>
<dbReference type="InterPro" id="IPR000415">
    <property type="entry name" value="Nitroreductase-like"/>
</dbReference>
<sequence length="193" mass="21296">MSYLELYEAIKTRRSIRKFKPDPVPREVITKILEMATWAPSGLNWQQWHFLVVTGPKKDEVARSYGRIVEFGMPPAGQRSPQQEGFLQWAKTLGGAPVVIVALSPAHGHPALRKMNLESVAASFSHLLLAATSEGLGTCWMTGPLNNEAELRKVLAIPDDKEIVAITPLGYPAESPVAAPRKKLDEVVTWIGF</sequence>
<protein>
    <submittedName>
        <fullName evidence="2">Nitroreductase</fullName>
    </submittedName>
</protein>
<dbReference type="Proteomes" id="UP000063718">
    <property type="component" value="Unassembled WGS sequence"/>
</dbReference>
<dbReference type="PANTHER" id="PTHR23026">
    <property type="entry name" value="NADPH NITROREDUCTASE"/>
    <property type="match status" value="1"/>
</dbReference>
<dbReference type="EMBL" id="DF238840">
    <property type="protein sequence ID" value="GAF24973.1"/>
    <property type="molecule type" value="Genomic_DNA"/>
</dbReference>